<reference evidence="8" key="1">
    <citation type="journal article" date="2019" name="Int. J. Syst. Evol. Microbiol.">
        <title>The Global Catalogue of Microorganisms (GCM) 10K type strain sequencing project: providing services to taxonomists for standard genome sequencing and annotation.</title>
        <authorList>
            <consortium name="The Broad Institute Genomics Platform"/>
            <consortium name="The Broad Institute Genome Sequencing Center for Infectious Disease"/>
            <person name="Wu L."/>
            <person name="Ma J."/>
        </authorList>
    </citation>
    <scope>NUCLEOTIDE SEQUENCE [LARGE SCALE GENOMIC DNA]</scope>
    <source>
        <strain evidence="8">CCUG 52537</strain>
    </source>
</reference>
<dbReference type="Proteomes" id="UP001597124">
    <property type="component" value="Unassembled WGS sequence"/>
</dbReference>
<dbReference type="InterPro" id="IPR036388">
    <property type="entry name" value="WH-like_DNA-bd_sf"/>
</dbReference>
<keyword evidence="8" id="KW-1185">Reference proteome</keyword>
<dbReference type="CDD" id="cd06171">
    <property type="entry name" value="Sigma70_r4"/>
    <property type="match status" value="1"/>
</dbReference>
<comment type="similarity">
    <text evidence="1">Belongs to the sigma-70 factor family. ECF subfamily.</text>
</comment>
<organism evidence="7 8">
    <name type="scientific">Sphingosinicella xenopeptidilytica</name>
    <dbReference type="NCBI Taxonomy" id="364098"/>
    <lineage>
        <taxon>Bacteria</taxon>
        <taxon>Pseudomonadati</taxon>
        <taxon>Pseudomonadota</taxon>
        <taxon>Alphaproteobacteria</taxon>
        <taxon>Sphingomonadales</taxon>
        <taxon>Sphingosinicellaceae</taxon>
        <taxon>Sphingosinicella</taxon>
    </lineage>
</organism>
<evidence type="ECO:0000256" key="2">
    <source>
        <dbReference type="ARBA" id="ARBA00023015"/>
    </source>
</evidence>
<dbReference type="Gene3D" id="1.10.1740.10">
    <property type="match status" value="1"/>
</dbReference>
<evidence type="ECO:0000313" key="7">
    <source>
        <dbReference type="EMBL" id="MFD0849712.1"/>
    </source>
</evidence>
<keyword evidence="4" id="KW-0804">Transcription</keyword>
<sequence>MPAARVSMENDEARRCAPDTDALYRREATRLARFFRRRRTAEEPQDLVHDAFVRLMSAATVRPVPERPAAYLQRIACNLLVDCARRAAVRGETVSLQADSAALAHAPEQTHAIEVEDVRRQYRAAVDALPPRTREVFLLHRVEDLTYRQIAERLGIGIRTVEWHIAEALVRIGESLDRP</sequence>
<dbReference type="EMBL" id="JBHTIK010000011">
    <property type="protein sequence ID" value="MFD0849712.1"/>
    <property type="molecule type" value="Genomic_DNA"/>
</dbReference>
<proteinExistence type="inferred from homology"/>
<dbReference type="Gene3D" id="1.10.10.10">
    <property type="entry name" value="Winged helix-like DNA-binding domain superfamily/Winged helix DNA-binding domain"/>
    <property type="match status" value="1"/>
</dbReference>
<dbReference type="InterPro" id="IPR013249">
    <property type="entry name" value="RNA_pol_sigma70_r4_t2"/>
</dbReference>
<feature type="domain" description="RNA polymerase sigma-70 region 2" evidence="5">
    <location>
        <begin position="24"/>
        <end position="87"/>
    </location>
</feature>
<dbReference type="Pfam" id="PF04542">
    <property type="entry name" value="Sigma70_r2"/>
    <property type="match status" value="1"/>
</dbReference>
<evidence type="ECO:0000259" key="5">
    <source>
        <dbReference type="Pfam" id="PF04542"/>
    </source>
</evidence>
<evidence type="ECO:0000256" key="4">
    <source>
        <dbReference type="ARBA" id="ARBA00023163"/>
    </source>
</evidence>
<keyword evidence="2" id="KW-0805">Transcription regulation</keyword>
<evidence type="ECO:0000256" key="1">
    <source>
        <dbReference type="ARBA" id="ARBA00010641"/>
    </source>
</evidence>
<gene>
    <name evidence="7" type="ORF">ACFQ00_15365</name>
</gene>
<dbReference type="PANTHER" id="PTHR43133">
    <property type="entry name" value="RNA POLYMERASE ECF-TYPE SIGMA FACTO"/>
    <property type="match status" value="1"/>
</dbReference>
<evidence type="ECO:0000313" key="8">
    <source>
        <dbReference type="Proteomes" id="UP001597124"/>
    </source>
</evidence>
<protein>
    <submittedName>
        <fullName evidence="7">Sigma-70 family RNA polymerase sigma factor</fullName>
    </submittedName>
</protein>
<comment type="caution">
    <text evidence="7">The sequence shown here is derived from an EMBL/GenBank/DDBJ whole genome shotgun (WGS) entry which is preliminary data.</text>
</comment>
<dbReference type="Pfam" id="PF08281">
    <property type="entry name" value="Sigma70_r4_2"/>
    <property type="match status" value="1"/>
</dbReference>
<dbReference type="NCBIfam" id="TIGR02937">
    <property type="entry name" value="sigma70-ECF"/>
    <property type="match status" value="1"/>
</dbReference>
<dbReference type="InterPro" id="IPR014284">
    <property type="entry name" value="RNA_pol_sigma-70_dom"/>
</dbReference>
<feature type="domain" description="RNA polymerase sigma factor 70 region 4 type 2" evidence="6">
    <location>
        <begin position="120"/>
        <end position="171"/>
    </location>
</feature>
<accession>A0ABW3C7G8</accession>
<dbReference type="InterPro" id="IPR013324">
    <property type="entry name" value="RNA_pol_sigma_r3/r4-like"/>
</dbReference>
<name>A0ABW3C7G8_SPHXN</name>
<dbReference type="SUPFAM" id="SSF88659">
    <property type="entry name" value="Sigma3 and sigma4 domains of RNA polymerase sigma factors"/>
    <property type="match status" value="1"/>
</dbReference>
<dbReference type="InterPro" id="IPR039425">
    <property type="entry name" value="RNA_pol_sigma-70-like"/>
</dbReference>
<keyword evidence="3" id="KW-0731">Sigma factor</keyword>
<evidence type="ECO:0000256" key="3">
    <source>
        <dbReference type="ARBA" id="ARBA00023082"/>
    </source>
</evidence>
<dbReference type="SUPFAM" id="SSF88946">
    <property type="entry name" value="Sigma2 domain of RNA polymerase sigma factors"/>
    <property type="match status" value="1"/>
</dbReference>
<dbReference type="InterPro" id="IPR007627">
    <property type="entry name" value="RNA_pol_sigma70_r2"/>
</dbReference>
<dbReference type="PANTHER" id="PTHR43133:SF63">
    <property type="entry name" value="RNA POLYMERASE SIGMA FACTOR FECI-RELATED"/>
    <property type="match status" value="1"/>
</dbReference>
<evidence type="ECO:0000259" key="6">
    <source>
        <dbReference type="Pfam" id="PF08281"/>
    </source>
</evidence>
<dbReference type="InterPro" id="IPR013325">
    <property type="entry name" value="RNA_pol_sigma_r2"/>
</dbReference>